<name>A0A183G6Z5_HELPZ</name>
<evidence type="ECO:0000256" key="1">
    <source>
        <dbReference type="ARBA" id="ARBA00001954"/>
    </source>
</evidence>
<evidence type="ECO:0000313" key="7">
    <source>
        <dbReference type="EMBL" id="VDP09075.1"/>
    </source>
</evidence>
<evidence type="ECO:0000259" key="6">
    <source>
        <dbReference type="PROSITE" id="PS51471"/>
    </source>
</evidence>
<protein>
    <submittedName>
        <fullName evidence="9">Fe2OG dioxygenase domain-containing protein</fullName>
    </submittedName>
</protein>
<dbReference type="OrthoDB" id="271595at2759"/>
<dbReference type="GO" id="GO:0000049">
    <property type="term" value="F:tRNA binding"/>
    <property type="evidence" value="ECO:0007669"/>
    <property type="project" value="TreeGrafter"/>
</dbReference>
<comment type="cofactor">
    <cofactor evidence="1">
        <name>Fe(2+)</name>
        <dbReference type="ChEBI" id="CHEBI:29033"/>
    </cofactor>
</comment>
<dbReference type="Proteomes" id="UP000050761">
    <property type="component" value="Unassembled WGS sequence"/>
</dbReference>
<dbReference type="Pfam" id="PF08241">
    <property type="entry name" value="Methyltransf_11"/>
    <property type="match status" value="1"/>
</dbReference>
<keyword evidence="2" id="KW-0489">Methyltransferase</keyword>
<accession>A0A183G6Z5</accession>
<feature type="domain" description="Fe2OG dioxygenase" evidence="6">
    <location>
        <begin position="195"/>
        <end position="300"/>
    </location>
</feature>
<dbReference type="InterPro" id="IPR051422">
    <property type="entry name" value="AlkB_tRNA_MeTrf/Diox"/>
</dbReference>
<keyword evidence="5" id="KW-0694">RNA-binding</keyword>
<organism evidence="8 9">
    <name type="scientific">Heligmosomoides polygyrus</name>
    <name type="common">Parasitic roundworm</name>
    <dbReference type="NCBI Taxonomy" id="6339"/>
    <lineage>
        <taxon>Eukaryota</taxon>
        <taxon>Metazoa</taxon>
        <taxon>Ecdysozoa</taxon>
        <taxon>Nematoda</taxon>
        <taxon>Chromadorea</taxon>
        <taxon>Rhabditida</taxon>
        <taxon>Rhabditina</taxon>
        <taxon>Rhabditomorpha</taxon>
        <taxon>Strongyloidea</taxon>
        <taxon>Heligmosomidae</taxon>
        <taxon>Heligmosomoides</taxon>
    </lineage>
</organism>
<sequence length="564" mass="64080">MYFNSSKGRQLGSRLEGGKLLRKTHKSWSQLRRHDPDVEISDEATEHLFVSNSSVLCGVSLEELEEIFLAFDPELASAAREALNGVVPVQLKLSHQPFLISHVKQLPKGESLVDLCYPNDLAVVDDYITADEEKEFLDVISNSERTKSLKHRAVIHYGYEFDYSANAAFKPTHPIPAIIEGLMDRLSCDGLLSFRPDQVTVNVYEPGQGIPSHYDTHSAFEDPIVCLSMCSDIVMEFKDGASSSRICPVLLKQRSLCLIKGESRYRWKHGIVNRKHDINPITHRVMRRELRVSVTLRKIRHDPCQCQFKEFCDWDRNGEMAVPLDENSAQRIEKLYVNGVYENIAPHFDETRFSSWRGVKRFLNALPDYSLVYDVGCGNGKYLVLHDTLCKIGCDMSQMLCGIANAKGCMVVRADALRLPFREGADAVLSIAVLHHMAVLSRRQAMIREILRVLKPGGQACITVWSMDQSDSEYAKMRENKDSTARVEQYDRLLIHDGKEFLQQDMLVPWRIDDKGETFLRYYHVFAEGEMEELLLSVGGCRIESVEKEQGNYVAVITKLINGV</sequence>
<dbReference type="GO" id="GO:0002098">
    <property type="term" value="P:tRNA wobble uridine modification"/>
    <property type="evidence" value="ECO:0007669"/>
    <property type="project" value="TreeGrafter"/>
</dbReference>
<evidence type="ECO:0000256" key="2">
    <source>
        <dbReference type="ARBA" id="ARBA00022603"/>
    </source>
</evidence>
<dbReference type="InterPro" id="IPR037151">
    <property type="entry name" value="AlkB-like_sf"/>
</dbReference>
<dbReference type="PROSITE" id="PS51471">
    <property type="entry name" value="FE2OG_OXY"/>
    <property type="match status" value="1"/>
</dbReference>
<reference evidence="9" key="2">
    <citation type="submission" date="2019-09" db="UniProtKB">
        <authorList>
            <consortium name="WormBaseParasite"/>
        </authorList>
    </citation>
    <scope>IDENTIFICATION</scope>
</reference>
<proteinExistence type="predicted"/>
<evidence type="ECO:0000256" key="4">
    <source>
        <dbReference type="ARBA" id="ARBA00022833"/>
    </source>
</evidence>
<dbReference type="GO" id="GO:0005737">
    <property type="term" value="C:cytoplasm"/>
    <property type="evidence" value="ECO:0007669"/>
    <property type="project" value="TreeGrafter"/>
</dbReference>
<dbReference type="InterPro" id="IPR005123">
    <property type="entry name" value="Oxoglu/Fe-dep_dioxygenase_dom"/>
</dbReference>
<dbReference type="WBParaSite" id="HPBE_0001750901-mRNA-1">
    <property type="protein sequence ID" value="HPBE_0001750901-mRNA-1"/>
    <property type="gene ID" value="HPBE_0001750901"/>
</dbReference>
<dbReference type="CDD" id="cd02440">
    <property type="entry name" value="AdoMet_MTases"/>
    <property type="match status" value="1"/>
</dbReference>
<evidence type="ECO:0000313" key="8">
    <source>
        <dbReference type="Proteomes" id="UP000050761"/>
    </source>
</evidence>
<evidence type="ECO:0000313" key="9">
    <source>
        <dbReference type="WBParaSite" id="HPBE_0001750901-mRNA-1"/>
    </source>
</evidence>
<keyword evidence="3" id="KW-0808">Transferase</keyword>
<keyword evidence="8" id="KW-1185">Reference proteome</keyword>
<accession>A0A3P8BRS6</accession>
<dbReference type="InterPro" id="IPR013216">
    <property type="entry name" value="Methyltransf_11"/>
</dbReference>
<gene>
    <name evidence="7" type="ORF">HPBE_LOCUS17508</name>
</gene>
<dbReference type="PANTHER" id="PTHR13069:SF37">
    <property type="entry name" value="FIRE DANCER"/>
    <property type="match status" value="1"/>
</dbReference>
<dbReference type="GO" id="GO:0008757">
    <property type="term" value="F:S-adenosylmethionine-dependent methyltransferase activity"/>
    <property type="evidence" value="ECO:0007669"/>
    <property type="project" value="InterPro"/>
</dbReference>
<dbReference type="InterPro" id="IPR027450">
    <property type="entry name" value="AlkB-like"/>
</dbReference>
<dbReference type="Pfam" id="PF13532">
    <property type="entry name" value="2OG-FeII_Oxy_2"/>
    <property type="match status" value="1"/>
</dbReference>
<dbReference type="EMBL" id="UZAH01030058">
    <property type="protein sequence ID" value="VDP09075.1"/>
    <property type="molecule type" value="Genomic_DNA"/>
</dbReference>
<dbReference type="Gene3D" id="3.40.50.150">
    <property type="entry name" value="Vaccinia Virus protein VP39"/>
    <property type="match status" value="1"/>
</dbReference>
<dbReference type="AlphaFoldDB" id="A0A183G6Z5"/>
<dbReference type="PANTHER" id="PTHR13069">
    <property type="entry name" value="ALKYLATED DNA REPAIR PROTEIN ALKB HOMOLOG 8"/>
    <property type="match status" value="1"/>
</dbReference>
<keyword evidence="4" id="KW-0862">Zinc</keyword>
<evidence type="ECO:0000256" key="3">
    <source>
        <dbReference type="ARBA" id="ARBA00022679"/>
    </source>
</evidence>
<evidence type="ECO:0000256" key="5">
    <source>
        <dbReference type="ARBA" id="ARBA00022884"/>
    </source>
</evidence>
<dbReference type="Gene3D" id="2.60.120.590">
    <property type="entry name" value="Alpha-ketoglutarate-dependent dioxygenase AlkB-like"/>
    <property type="match status" value="1"/>
</dbReference>
<dbReference type="GO" id="GO:0106335">
    <property type="term" value="F:tRNA (5-carboxymethyluridine(34)-5-O)-methyltransferase activity"/>
    <property type="evidence" value="ECO:0007669"/>
    <property type="project" value="TreeGrafter"/>
</dbReference>
<dbReference type="GO" id="GO:0030488">
    <property type="term" value="P:tRNA methylation"/>
    <property type="evidence" value="ECO:0007669"/>
    <property type="project" value="TreeGrafter"/>
</dbReference>
<dbReference type="SUPFAM" id="SSF53335">
    <property type="entry name" value="S-adenosyl-L-methionine-dependent methyltransferases"/>
    <property type="match status" value="1"/>
</dbReference>
<dbReference type="GO" id="GO:0005634">
    <property type="term" value="C:nucleus"/>
    <property type="evidence" value="ECO:0007669"/>
    <property type="project" value="TreeGrafter"/>
</dbReference>
<reference evidence="7 8" key="1">
    <citation type="submission" date="2018-11" db="EMBL/GenBank/DDBJ databases">
        <authorList>
            <consortium name="Pathogen Informatics"/>
        </authorList>
    </citation>
    <scope>NUCLEOTIDE SEQUENCE [LARGE SCALE GENOMIC DNA]</scope>
</reference>
<dbReference type="InterPro" id="IPR029063">
    <property type="entry name" value="SAM-dependent_MTases_sf"/>
</dbReference>
<dbReference type="SUPFAM" id="SSF51197">
    <property type="entry name" value="Clavaminate synthase-like"/>
    <property type="match status" value="1"/>
</dbReference>